<protein>
    <submittedName>
        <fullName evidence="1">Uncharacterized protein</fullName>
    </submittedName>
</protein>
<name>A0A2P2PL58_RHIMU</name>
<accession>A0A2P2PL58</accession>
<reference evidence="1" key="1">
    <citation type="submission" date="2018-02" db="EMBL/GenBank/DDBJ databases">
        <title>Rhizophora mucronata_Transcriptome.</title>
        <authorList>
            <person name="Meera S.P."/>
            <person name="Sreeshan A."/>
            <person name="Augustine A."/>
        </authorList>
    </citation>
    <scope>NUCLEOTIDE SEQUENCE</scope>
    <source>
        <tissue evidence="1">Leaf</tissue>
    </source>
</reference>
<organism evidence="1">
    <name type="scientific">Rhizophora mucronata</name>
    <name type="common">Asiatic mangrove</name>
    <dbReference type="NCBI Taxonomy" id="61149"/>
    <lineage>
        <taxon>Eukaryota</taxon>
        <taxon>Viridiplantae</taxon>
        <taxon>Streptophyta</taxon>
        <taxon>Embryophyta</taxon>
        <taxon>Tracheophyta</taxon>
        <taxon>Spermatophyta</taxon>
        <taxon>Magnoliopsida</taxon>
        <taxon>eudicotyledons</taxon>
        <taxon>Gunneridae</taxon>
        <taxon>Pentapetalae</taxon>
        <taxon>rosids</taxon>
        <taxon>fabids</taxon>
        <taxon>Malpighiales</taxon>
        <taxon>Rhizophoraceae</taxon>
        <taxon>Rhizophora</taxon>
    </lineage>
</organism>
<dbReference type="EMBL" id="GGEC01074865">
    <property type="protein sequence ID" value="MBX55349.1"/>
    <property type="molecule type" value="Transcribed_RNA"/>
</dbReference>
<proteinExistence type="predicted"/>
<sequence length="31" mass="3631">MSLTLLSIHLSQNLKESLWHTLRSPNVFFAF</sequence>
<evidence type="ECO:0000313" key="1">
    <source>
        <dbReference type="EMBL" id="MBX55349.1"/>
    </source>
</evidence>
<dbReference type="AlphaFoldDB" id="A0A2P2PL58"/>